<evidence type="ECO:0000313" key="2">
    <source>
        <dbReference type="Proteomes" id="UP001140293"/>
    </source>
</evidence>
<comment type="caution">
    <text evidence="1">The sequence shown here is derived from an EMBL/GenBank/DDBJ whole genome shotgun (WGS) entry which is preliminary data.</text>
</comment>
<protein>
    <submittedName>
        <fullName evidence="1">Uncharacterized protein</fullName>
    </submittedName>
</protein>
<evidence type="ECO:0000313" key="1">
    <source>
        <dbReference type="EMBL" id="MCV7169078.1"/>
    </source>
</evidence>
<dbReference type="AlphaFoldDB" id="A0A9X2YJF8"/>
<keyword evidence="2" id="KW-1185">Reference proteome</keyword>
<dbReference type="RefSeq" id="WP_264011265.1">
    <property type="nucleotide sequence ID" value="NZ_JACKSJ010000025.1"/>
</dbReference>
<accession>A0A9X2YJF8</accession>
<proteinExistence type="predicted"/>
<dbReference type="EMBL" id="JACKSJ010000025">
    <property type="protein sequence ID" value="MCV7169078.1"/>
    <property type="molecule type" value="Genomic_DNA"/>
</dbReference>
<reference evidence="1" key="1">
    <citation type="submission" date="2020-07" db="EMBL/GenBank/DDBJ databases">
        <authorList>
            <person name="Pettersson B.M.F."/>
            <person name="Behra P.R.K."/>
            <person name="Ramesh M."/>
            <person name="Das S."/>
            <person name="Dasgupta S."/>
            <person name="Kirsebom L.A."/>
        </authorList>
    </citation>
    <scope>NUCLEOTIDE SEQUENCE</scope>
    <source>
        <strain evidence="1">DSM 44615</strain>
    </source>
</reference>
<organism evidence="1 2">
    <name type="scientific">[Mycobacterium] manitobense</name>
    <dbReference type="NCBI Taxonomy" id="190147"/>
    <lineage>
        <taxon>Bacteria</taxon>
        <taxon>Bacillati</taxon>
        <taxon>Actinomycetota</taxon>
        <taxon>Actinomycetes</taxon>
        <taxon>Mycobacteriales</taxon>
        <taxon>Mycobacteriaceae</taxon>
        <taxon>Mycolicibacterium</taxon>
    </lineage>
</organism>
<dbReference type="Proteomes" id="UP001140293">
    <property type="component" value="Unassembled WGS sequence"/>
</dbReference>
<reference evidence="1" key="2">
    <citation type="journal article" date="2022" name="BMC Genomics">
        <title>Comparative genome analysis of mycobacteria focusing on tRNA and non-coding RNA.</title>
        <authorList>
            <person name="Behra P.R.K."/>
            <person name="Pettersson B.M.F."/>
            <person name="Ramesh M."/>
            <person name="Das S."/>
            <person name="Dasgupta S."/>
            <person name="Kirsebom L.A."/>
        </authorList>
    </citation>
    <scope>NUCLEOTIDE SEQUENCE</scope>
    <source>
        <strain evidence="1">DSM 44615</strain>
    </source>
</reference>
<gene>
    <name evidence="1" type="ORF">H7I41_03960</name>
</gene>
<sequence>MNEPFLNGISTMRLGRDGTMSVAFTDGRVIEATLGNNPFAPTSAIRDTTFHTMSSQLHIRTTQDHDIHFELPAAGDLAPLHGRPTIYLDQNHWSTLTLAIHQPERVTNAEELAAASHFITLANAREIVLPMSAAHMSETCKQADVRERYNRGLTIAQLTHGWQLRDPLHIRLLELRHALASRYGKPSPLNPSAITLEPNVIHSGRDTDLPPIGANLPAEARWITHALRCAAGIIDTMLDAEAVPITSNHAWTAQFQLFADFLGENPTGRELKRRRTHAKFIADLGTELPKAAHSAGITPQETSDWTRNYSERDVHDMPALGLYRELLHEKLADPQLRWHDNDLVDMMYLTCAAGYCEHVVAERAHASHIRNGLRRLGRSTQVHTNLRSLARVI</sequence>
<name>A0A9X2YJF8_9MYCO</name>